<dbReference type="SUPFAM" id="SSF53383">
    <property type="entry name" value="PLP-dependent transferases"/>
    <property type="match status" value="1"/>
</dbReference>
<comment type="cofactor">
    <cofactor evidence="1 7">
        <name>pyridoxal 5'-phosphate</name>
        <dbReference type="ChEBI" id="CHEBI:597326"/>
    </cofactor>
</comment>
<keyword evidence="3" id="KW-0479">Metal-binding</keyword>
<evidence type="ECO:0000256" key="6">
    <source>
        <dbReference type="ARBA" id="ARBA00023014"/>
    </source>
</evidence>
<proteinExistence type="inferred from homology"/>
<dbReference type="Proteomes" id="UP000824175">
    <property type="component" value="Unassembled WGS sequence"/>
</dbReference>
<dbReference type="GO" id="GO:0003824">
    <property type="term" value="F:catalytic activity"/>
    <property type="evidence" value="ECO:0007669"/>
    <property type="project" value="UniProtKB-ARBA"/>
</dbReference>
<dbReference type="GO" id="GO:0051536">
    <property type="term" value="F:iron-sulfur cluster binding"/>
    <property type="evidence" value="ECO:0007669"/>
    <property type="project" value="UniProtKB-KW"/>
</dbReference>
<dbReference type="GO" id="GO:0046872">
    <property type="term" value="F:metal ion binding"/>
    <property type="evidence" value="ECO:0007669"/>
    <property type="project" value="UniProtKB-KW"/>
</dbReference>
<protein>
    <submittedName>
        <fullName evidence="9">Cysteine desulfurase</fullName>
    </submittedName>
</protein>
<dbReference type="PANTHER" id="PTHR11601:SF50">
    <property type="entry name" value="CYSTEINE DESULFURASE ISCS 2-RELATED"/>
    <property type="match status" value="1"/>
</dbReference>
<dbReference type="Gene3D" id="1.10.260.50">
    <property type="match status" value="1"/>
</dbReference>
<evidence type="ECO:0000256" key="7">
    <source>
        <dbReference type="RuleBase" id="RU004504"/>
    </source>
</evidence>
<keyword evidence="4" id="KW-0663">Pyridoxal phosphate</keyword>
<reference evidence="9" key="2">
    <citation type="journal article" date="2021" name="PeerJ">
        <title>Extensive microbial diversity within the chicken gut microbiome revealed by metagenomics and culture.</title>
        <authorList>
            <person name="Gilroy R."/>
            <person name="Ravi A."/>
            <person name="Getino M."/>
            <person name="Pursley I."/>
            <person name="Horton D.L."/>
            <person name="Alikhan N.F."/>
            <person name="Baker D."/>
            <person name="Gharbi K."/>
            <person name="Hall N."/>
            <person name="Watson M."/>
            <person name="Adriaenssens E.M."/>
            <person name="Foster-Nyarko E."/>
            <person name="Jarju S."/>
            <person name="Secka A."/>
            <person name="Antonio M."/>
            <person name="Oren A."/>
            <person name="Chaudhuri R.R."/>
            <person name="La Ragione R."/>
            <person name="Hildebrand F."/>
            <person name="Pallen M.J."/>
        </authorList>
    </citation>
    <scope>NUCLEOTIDE SEQUENCE</scope>
    <source>
        <strain evidence="9">CHK195-11698</strain>
    </source>
</reference>
<feature type="domain" description="Aminotransferase class V" evidence="8">
    <location>
        <begin position="3"/>
        <end position="362"/>
    </location>
</feature>
<evidence type="ECO:0000256" key="1">
    <source>
        <dbReference type="ARBA" id="ARBA00001933"/>
    </source>
</evidence>
<accession>A0A9D1KZD8</accession>
<dbReference type="InterPro" id="IPR016454">
    <property type="entry name" value="Cysteine_dSase"/>
</dbReference>
<gene>
    <name evidence="9" type="ORF">IAD15_00915</name>
</gene>
<dbReference type="Pfam" id="PF00266">
    <property type="entry name" value="Aminotran_5"/>
    <property type="match status" value="1"/>
</dbReference>
<dbReference type="InterPro" id="IPR020578">
    <property type="entry name" value="Aminotrans_V_PyrdxlP_BS"/>
</dbReference>
<evidence type="ECO:0000313" key="9">
    <source>
        <dbReference type="EMBL" id="HIU12624.1"/>
    </source>
</evidence>
<evidence type="ECO:0000256" key="2">
    <source>
        <dbReference type="ARBA" id="ARBA00006490"/>
    </source>
</evidence>
<sequence>MLYLDYAATTPLNPEVGEAYFHLLKTKFANPDSIHGLGLEVEGLMERSRALIASMLGVEAAEIIFTSGASESNNMAIKGVCFQYQSRGRHIITTTVEHSSVYETFKQLENEFGFEVTYLPVDSQGRLDLDVLKQSIRKDTILLSCMAVNNEVGFCLPLEKIKDILKDYPNCHFHVDMVQCLGKLPVHLDGIDLASFSAHKIYGLKGSGILYKKTSCQIKPLICGGQQEFGLRAGTSNAFTNIVLAKTMRLALADLDQKIVHVRHLNQRLRDYFSGLSDCVINTPEDGSPYILNVSMLRYKPEVLTHALEDHEIYISTRSACSTKKLDMSRTLKMMGVSQEVGMSALRISLSHLVTDQDIDRFIQAFNDILRKVKQQRK</sequence>
<dbReference type="PROSITE" id="PS00595">
    <property type="entry name" value="AA_TRANSFER_CLASS_5"/>
    <property type="match status" value="1"/>
</dbReference>
<evidence type="ECO:0000256" key="4">
    <source>
        <dbReference type="ARBA" id="ARBA00022898"/>
    </source>
</evidence>
<dbReference type="AlphaFoldDB" id="A0A9D1KZD8"/>
<keyword evidence="6" id="KW-0411">Iron-sulfur</keyword>
<organism evidence="9 10">
    <name type="scientific">Candidatus Fimiplasma intestinipullorum</name>
    <dbReference type="NCBI Taxonomy" id="2840825"/>
    <lineage>
        <taxon>Bacteria</taxon>
        <taxon>Bacillati</taxon>
        <taxon>Bacillota</taxon>
        <taxon>Clostridia</taxon>
        <taxon>Eubacteriales</taxon>
        <taxon>Candidatus Fimiplasma</taxon>
    </lineage>
</organism>
<dbReference type="Gene3D" id="3.40.640.10">
    <property type="entry name" value="Type I PLP-dependent aspartate aminotransferase-like (Major domain)"/>
    <property type="match status" value="1"/>
</dbReference>
<evidence type="ECO:0000313" key="10">
    <source>
        <dbReference type="Proteomes" id="UP000824175"/>
    </source>
</evidence>
<name>A0A9D1KZD8_9FIRM</name>
<dbReference type="InterPro" id="IPR000192">
    <property type="entry name" value="Aminotrans_V_dom"/>
</dbReference>
<evidence type="ECO:0000256" key="5">
    <source>
        <dbReference type="ARBA" id="ARBA00023004"/>
    </source>
</evidence>
<dbReference type="InterPro" id="IPR015422">
    <property type="entry name" value="PyrdxlP-dep_Trfase_small"/>
</dbReference>
<comment type="similarity">
    <text evidence="2">Belongs to the class-V pyridoxal-phosphate-dependent aminotransferase family. NifS/IscS subfamily.</text>
</comment>
<evidence type="ECO:0000256" key="3">
    <source>
        <dbReference type="ARBA" id="ARBA00022723"/>
    </source>
</evidence>
<dbReference type="PIRSF" id="PIRSF005572">
    <property type="entry name" value="NifS"/>
    <property type="match status" value="1"/>
</dbReference>
<comment type="caution">
    <text evidence="9">The sequence shown here is derived from an EMBL/GenBank/DDBJ whole genome shotgun (WGS) entry which is preliminary data.</text>
</comment>
<dbReference type="InterPro" id="IPR015424">
    <property type="entry name" value="PyrdxlP-dep_Trfase"/>
</dbReference>
<dbReference type="Gene3D" id="3.90.1150.10">
    <property type="entry name" value="Aspartate Aminotransferase, domain 1"/>
    <property type="match status" value="1"/>
</dbReference>
<dbReference type="EMBL" id="DVMJ01000007">
    <property type="protein sequence ID" value="HIU12624.1"/>
    <property type="molecule type" value="Genomic_DNA"/>
</dbReference>
<reference evidence="9" key="1">
    <citation type="submission" date="2020-10" db="EMBL/GenBank/DDBJ databases">
        <authorList>
            <person name="Gilroy R."/>
        </authorList>
    </citation>
    <scope>NUCLEOTIDE SEQUENCE</scope>
    <source>
        <strain evidence="9">CHK195-11698</strain>
    </source>
</reference>
<keyword evidence="5" id="KW-0408">Iron</keyword>
<evidence type="ECO:0000259" key="8">
    <source>
        <dbReference type="Pfam" id="PF00266"/>
    </source>
</evidence>
<dbReference type="InterPro" id="IPR015421">
    <property type="entry name" value="PyrdxlP-dep_Trfase_major"/>
</dbReference>
<dbReference type="PANTHER" id="PTHR11601">
    <property type="entry name" value="CYSTEINE DESULFURYLASE FAMILY MEMBER"/>
    <property type="match status" value="1"/>
</dbReference>